<sequence length="121" mass="13140">MQPAPASASACPASHGPRPSSFRGRTRYKTANNTALVEVACHGTQSPTGSPWDLMGSDTIHGPNWLPWTLKHLESREAVQAHWIGIELTSEQTLALALALAFRADGVRVIDKERKGKERKG</sequence>
<reference evidence="2" key="1">
    <citation type="submission" date="2016-03" db="EMBL/GenBank/DDBJ databases">
        <title>Mechanisms controlling the formation of the plant cell surface in tip-growing cells are functionally conserved among land plants.</title>
        <authorList>
            <person name="Honkanen S."/>
            <person name="Jones V.A."/>
            <person name="Morieri G."/>
            <person name="Champion C."/>
            <person name="Hetherington A.J."/>
            <person name="Kelly S."/>
            <person name="Saint-Marcoux D."/>
            <person name="Proust H."/>
            <person name="Prescott H."/>
            <person name="Dolan L."/>
        </authorList>
    </citation>
    <scope>NUCLEOTIDE SEQUENCE [LARGE SCALE GENOMIC DNA]</scope>
    <source>
        <tissue evidence="2">Whole gametophyte</tissue>
    </source>
</reference>
<evidence type="ECO:0000256" key="1">
    <source>
        <dbReference type="SAM" id="MobiDB-lite"/>
    </source>
</evidence>
<gene>
    <name evidence="2" type="ORF">AXG93_3719s1260</name>
</gene>
<comment type="caution">
    <text evidence="2">The sequence shown here is derived from an EMBL/GenBank/DDBJ whole genome shotgun (WGS) entry which is preliminary data.</text>
</comment>
<dbReference type="Proteomes" id="UP000077202">
    <property type="component" value="Unassembled WGS sequence"/>
</dbReference>
<protein>
    <submittedName>
        <fullName evidence="2">Uncharacterized protein</fullName>
    </submittedName>
</protein>
<feature type="region of interest" description="Disordered" evidence="1">
    <location>
        <begin position="1"/>
        <end position="26"/>
    </location>
</feature>
<accession>A0A176VQB8</accession>
<feature type="compositionally biased region" description="Low complexity" evidence="1">
    <location>
        <begin position="1"/>
        <end position="14"/>
    </location>
</feature>
<evidence type="ECO:0000313" key="2">
    <source>
        <dbReference type="EMBL" id="OAE22046.1"/>
    </source>
</evidence>
<dbReference type="AlphaFoldDB" id="A0A176VQB8"/>
<evidence type="ECO:0000313" key="3">
    <source>
        <dbReference type="Proteomes" id="UP000077202"/>
    </source>
</evidence>
<dbReference type="EMBL" id="LVLJ01003285">
    <property type="protein sequence ID" value="OAE22046.1"/>
    <property type="molecule type" value="Genomic_DNA"/>
</dbReference>
<keyword evidence="3" id="KW-1185">Reference proteome</keyword>
<name>A0A176VQB8_MARPO</name>
<organism evidence="2 3">
    <name type="scientific">Marchantia polymorpha subsp. ruderalis</name>
    <dbReference type="NCBI Taxonomy" id="1480154"/>
    <lineage>
        <taxon>Eukaryota</taxon>
        <taxon>Viridiplantae</taxon>
        <taxon>Streptophyta</taxon>
        <taxon>Embryophyta</taxon>
        <taxon>Marchantiophyta</taxon>
        <taxon>Marchantiopsida</taxon>
        <taxon>Marchantiidae</taxon>
        <taxon>Marchantiales</taxon>
        <taxon>Marchantiaceae</taxon>
        <taxon>Marchantia</taxon>
    </lineage>
</organism>
<proteinExistence type="predicted"/>